<evidence type="ECO:0000259" key="1">
    <source>
        <dbReference type="Pfam" id="PF13622"/>
    </source>
</evidence>
<dbReference type="Pfam" id="PF20789">
    <property type="entry name" value="4HBT_3C"/>
    <property type="match status" value="1"/>
</dbReference>
<comment type="caution">
    <text evidence="3">The sequence shown here is derived from an EMBL/GenBank/DDBJ whole genome shotgun (WGS) entry which is preliminary data.</text>
</comment>
<protein>
    <submittedName>
        <fullName evidence="3">Thioesterase family protein</fullName>
    </submittedName>
</protein>
<feature type="domain" description="Acyl-CoA thioesterase-like N-terminal HotDog" evidence="1">
    <location>
        <begin position="21"/>
        <end position="101"/>
    </location>
</feature>
<evidence type="ECO:0000259" key="2">
    <source>
        <dbReference type="Pfam" id="PF20789"/>
    </source>
</evidence>
<dbReference type="InterPro" id="IPR029069">
    <property type="entry name" value="HotDog_dom_sf"/>
</dbReference>
<dbReference type="InterPro" id="IPR049450">
    <property type="entry name" value="ACOT8-like_C"/>
</dbReference>
<evidence type="ECO:0000313" key="3">
    <source>
        <dbReference type="EMBL" id="MBU3065034.1"/>
    </source>
</evidence>
<feature type="domain" description="Acyl-CoA thioesterase-like C-terminal" evidence="2">
    <location>
        <begin position="148"/>
        <end position="246"/>
    </location>
</feature>
<dbReference type="SUPFAM" id="SSF54637">
    <property type="entry name" value="Thioesterase/thiol ester dehydrase-isomerase"/>
    <property type="match status" value="1"/>
</dbReference>
<sequence length="275" mass="29690">MSLTFFTWADGHYVATDMSISPWSQGQLSGTSVGALLARELETHCPDSGFVPARFTMDLFRPVLNEPITVNSHVVRDGNRIRVADAAIVQHDQIRARASVMYLTTGEQPPGQVWHTDDDLPVPTSDQVGPIGAPPLFKSGDHDWSQDFASGQNSERKCVWHNLEFLVDDEPMSPFERAAFLGDATSMVCNWGTEGVGYINCDVTVTLSRLPEGSEVGLRALDQVAAQGISVATATMYDRTGPLGTSVVNSLSNARRQVDLAGYGAAKAALVHGSR</sequence>
<dbReference type="Proteomes" id="UP000733379">
    <property type="component" value="Unassembled WGS sequence"/>
</dbReference>
<organism evidence="3 4">
    <name type="scientific">Nocardia albiluteola</name>
    <dbReference type="NCBI Taxonomy" id="2842303"/>
    <lineage>
        <taxon>Bacteria</taxon>
        <taxon>Bacillati</taxon>
        <taxon>Actinomycetota</taxon>
        <taxon>Actinomycetes</taxon>
        <taxon>Mycobacteriales</taxon>
        <taxon>Nocardiaceae</taxon>
        <taxon>Nocardia</taxon>
    </lineage>
</organism>
<reference evidence="3 4" key="1">
    <citation type="submission" date="2021-06" db="EMBL/GenBank/DDBJ databases">
        <title>Actinomycetes sequencing.</title>
        <authorList>
            <person name="Shan Q."/>
        </authorList>
    </citation>
    <scope>NUCLEOTIDE SEQUENCE [LARGE SCALE GENOMIC DNA]</scope>
    <source>
        <strain evidence="3 4">NEAU-G5</strain>
    </source>
</reference>
<keyword evidence="4" id="KW-1185">Reference proteome</keyword>
<proteinExistence type="predicted"/>
<dbReference type="RefSeq" id="WP_215920777.1">
    <property type="nucleotide sequence ID" value="NZ_JAHKNI010000009.1"/>
</dbReference>
<name>A0ABS6B459_9NOCA</name>
<dbReference type="EMBL" id="JAHKNI010000009">
    <property type="protein sequence ID" value="MBU3065034.1"/>
    <property type="molecule type" value="Genomic_DNA"/>
</dbReference>
<dbReference type="Pfam" id="PF13622">
    <property type="entry name" value="4HBT_3"/>
    <property type="match status" value="1"/>
</dbReference>
<gene>
    <name evidence="3" type="ORF">KO481_26325</name>
</gene>
<dbReference type="Gene3D" id="2.40.160.210">
    <property type="entry name" value="Acyl-CoA thioesterase, double hotdog domain"/>
    <property type="match status" value="1"/>
</dbReference>
<accession>A0ABS6B459</accession>
<evidence type="ECO:0000313" key="4">
    <source>
        <dbReference type="Proteomes" id="UP000733379"/>
    </source>
</evidence>
<dbReference type="InterPro" id="IPR042171">
    <property type="entry name" value="Acyl-CoA_hotdog"/>
</dbReference>
<dbReference type="InterPro" id="IPR049449">
    <property type="entry name" value="TesB_ACOT8-like_N"/>
</dbReference>